<dbReference type="PANTHER" id="PTHR48075:SF7">
    <property type="entry name" value="3-HYDROXYACYL-COA DEHYDROGENASE-RELATED"/>
    <property type="match status" value="1"/>
</dbReference>
<dbReference type="InterPro" id="IPR029045">
    <property type="entry name" value="ClpP/crotonase-like_dom_sf"/>
</dbReference>
<dbReference type="InterPro" id="IPR001753">
    <property type="entry name" value="Enoyl-CoA_hydra/iso"/>
</dbReference>
<dbReference type="Gene3D" id="3.40.50.720">
    <property type="entry name" value="NAD(P)-binding Rossmann-like Domain"/>
    <property type="match status" value="1"/>
</dbReference>
<evidence type="ECO:0000256" key="1">
    <source>
        <dbReference type="ARBA" id="ARBA00005005"/>
    </source>
</evidence>
<keyword evidence="4" id="KW-0520">NAD</keyword>
<evidence type="ECO:0000259" key="7">
    <source>
        <dbReference type="Pfam" id="PF02737"/>
    </source>
</evidence>
<proteinExistence type="predicted"/>
<evidence type="ECO:0000256" key="2">
    <source>
        <dbReference type="ARBA" id="ARBA00022832"/>
    </source>
</evidence>
<dbReference type="GO" id="GO:0016616">
    <property type="term" value="F:oxidoreductase activity, acting on the CH-OH group of donors, NAD or NADP as acceptor"/>
    <property type="evidence" value="ECO:0007669"/>
    <property type="project" value="InterPro"/>
</dbReference>
<feature type="non-terminal residue" evidence="8">
    <location>
        <position position="1"/>
    </location>
</feature>
<keyword evidence="5" id="KW-0443">Lipid metabolism</keyword>
<feature type="domain" description="3-hydroxyacyl-CoA dehydrogenase C-terminal" evidence="6">
    <location>
        <begin position="192"/>
        <end position="293"/>
    </location>
</feature>
<evidence type="ECO:0000256" key="5">
    <source>
        <dbReference type="ARBA" id="ARBA00023098"/>
    </source>
</evidence>
<dbReference type="SUPFAM" id="SSF51735">
    <property type="entry name" value="NAD(P)-binding Rossmann-fold domains"/>
    <property type="match status" value="1"/>
</dbReference>
<dbReference type="Pfam" id="PF00725">
    <property type="entry name" value="3HCDH"/>
    <property type="match status" value="2"/>
</dbReference>
<dbReference type="SUPFAM" id="SSF52096">
    <property type="entry name" value="ClpP/crotonase"/>
    <property type="match status" value="1"/>
</dbReference>
<dbReference type="PANTHER" id="PTHR48075">
    <property type="entry name" value="3-HYDROXYACYL-COA DEHYDROGENASE FAMILY PROTEIN"/>
    <property type="match status" value="1"/>
</dbReference>
<dbReference type="Gene3D" id="3.90.226.10">
    <property type="entry name" value="2-enoyl-CoA Hydratase, Chain A, domain 1"/>
    <property type="match status" value="1"/>
</dbReference>
<dbReference type="InterPro" id="IPR006108">
    <property type="entry name" value="3HC_DH_C"/>
</dbReference>
<comment type="pathway">
    <text evidence="1">Lipid metabolism; fatty acid beta-oxidation.</text>
</comment>
<name>A0A381TFP8_9ZZZZ</name>
<dbReference type="GO" id="GO:0006635">
    <property type="term" value="P:fatty acid beta-oxidation"/>
    <property type="evidence" value="ECO:0007669"/>
    <property type="project" value="UniProtKB-UniPathway"/>
</dbReference>
<dbReference type="GO" id="GO:0070403">
    <property type="term" value="F:NAD+ binding"/>
    <property type="evidence" value="ECO:0007669"/>
    <property type="project" value="InterPro"/>
</dbReference>
<sequence>VAEIKRVAVIGAGVMGAGIAAQVANAGIPVSLLDVVPEGATVRNIIAETAIKKMLKTNPAPLMHTRNAKRITPGNIEDDLSVTADCDLIIEAVVENLEIKQDLYQRLERARKKNSIVTSNTSTIPLSHLIAELPTSFARDFAITHFFNPPRYMRLLELVAGTDTRVEVVETLRKFGDQLLGKTVVDCKDTPGFIANRIGILWMESAVRFAIEDGLTVEEADAIVGRPMGIPKTGIFGLMDLVGIDLQPHVQRSMLALLPGKDLYRDLYQPSELVDQMIAEGLTGRKSKGGFYRLNQKDGKRVKEALDLETMTYRATIKPDFESIAAGKKGLRALVEHSDRGGLYAWRVLSHTLSYAAALVPEITDSVQAVDEAMRNGYAWKWGPFEMIDQLGPAWFANRLGESNLEIPALLSQVGDQTFYRTDDHNRLQFFGTDSTYHNVERPDGVLLLADIKRNTKRVDGNRSASIWDIGDGVMCLECHTKMNSLDAGVFEIIDKAIQQIPFKGFHALVIYNEGDNFSVGVNLGLALFAANIAAWSEITKTVQQGQKIYKALKYAPFPVVAAPSGMALGGGCELLLHCDAVQAHAETYAGLVEVGVGLVPAWGGCKELLRRWSQCSEHPKGPMPAVTKVFETIGTAVVARSAQEAKAHFFMNSDDGITMNRDRLLADAKERALALAENYSAPEKPEFHLPGKTGEVALTMAVDDLHRTGKATAHDVVVGKALARVLSGGDTDMTETLSEDQVLGLERKAIVDLMKTTATLARMEHMLETGKPLRN</sequence>
<evidence type="ECO:0008006" key="9">
    <source>
        <dbReference type="Google" id="ProtNLM"/>
    </source>
</evidence>
<keyword evidence="2" id="KW-0276">Fatty acid metabolism</keyword>
<evidence type="ECO:0000256" key="3">
    <source>
        <dbReference type="ARBA" id="ARBA00023002"/>
    </source>
</evidence>
<dbReference type="InterPro" id="IPR036291">
    <property type="entry name" value="NAD(P)-bd_dom_sf"/>
</dbReference>
<dbReference type="Gene3D" id="1.10.1040.50">
    <property type="match status" value="1"/>
</dbReference>
<dbReference type="CDD" id="cd06558">
    <property type="entry name" value="crotonase-like"/>
    <property type="match status" value="1"/>
</dbReference>
<dbReference type="EMBL" id="UINC01004440">
    <property type="protein sequence ID" value="SVA14348.1"/>
    <property type="molecule type" value="Genomic_DNA"/>
</dbReference>
<evidence type="ECO:0000259" key="6">
    <source>
        <dbReference type="Pfam" id="PF00725"/>
    </source>
</evidence>
<dbReference type="Pfam" id="PF02737">
    <property type="entry name" value="3HCDH_N"/>
    <property type="match status" value="1"/>
</dbReference>
<evidence type="ECO:0000313" key="8">
    <source>
        <dbReference type="EMBL" id="SVA14348.1"/>
    </source>
</evidence>
<dbReference type="InterPro" id="IPR006176">
    <property type="entry name" value="3-OHacyl-CoA_DH_NAD-bd"/>
</dbReference>
<dbReference type="UniPathway" id="UPA00659"/>
<gene>
    <name evidence="8" type="ORF">METZ01_LOCUS67202</name>
</gene>
<reference evidence="8" key="1">
    <citation type="submission" date="2018-05" db="EMBL/GenBank/DDBJ databases">
        <authorList>
            <person name="Lanie J.A."/>
            <person name="Ng W.-L."/>
            <person name="Kazmierczak K.M."/>
            <person name="Andrzejewski T.M."/>
            <person name="Davidsen T.M."/>
            <person name="Wayne K.J."/>
            <person name="Tettelin H."/>
            <person name="Glass J.I."/>
            <person name="Rusch D."/>
            <person name="Podicherti R."/>
            <person name="Tsui H.-C.T."/>
            <person name="Winkler M.E."/>
        </authorList>
    </citation>
    <scope>NUCLEOTIDE SEQUENCE</scope>
</reference>
<feature type="domain" description="3-hydroxyacyl-CoA dehydrogenase C-terminal" evidence="6">
    <location>
        <begin position="344"/>
        <end position="395"/>
    </location>
</feature>
<organism evidence="8">
    <name type="scientific">marine metagenome</name>
    <dbReference type="NCBI Taxonomy" id="408172"/>
    <lineage>
        <taxon>unclassified sequences</taxon>
        <taxon>metagenomes</taxon>
        <taxon>ecological metagenomes</taxon>
    </lineage>
</organism>
<evidence type="ECO:0000256" key="4">
    <source>
        <dbReference type="ARBA" id="ARBA00023027"/>
    </source>
</evidence>
<dbReference type="AlphaFoldDB" id="A0A381TFP8"/>
<accession>A0A381TFP8</accession>
<feature type="domain" description="3-hydroxyacyl-CoA dehydrogenase NAD binding" evidence="7">
    <location>
        <begin position="7"/>
        <end position="190"/>
    </location>
</feature>
<dbReference type="Pfam" id="PF00378">
    <property type="entry name" value="ECH_1"/>
    <property type="match status" value="1"/>
</dbReference>
<dbReference type="SUPFAM" id="SSF48179">
    <property type="entry name" value="6-phosphogluconate dehydrogenase C-terminal domain-like"/>
    <property type="match status" value="2"/>
</dbReference>
<keyword evidence="3" id="KW-0560">Oxidoreductase</keyword>
<protein>
    <recommendedName>
        <fullName evidence="9">3-hydroxyacyl-CoA dehydrogenase</fullName>
    </recommendedName>
</protein>
<dbReference type="InterPro" id="IPR008927">
    <property type="entry name" value="6-PGluconate_DH-like_C_sf"/>
</dbReference>